<dbReference type="FunFam" id="3.20.20.70:FF:000154">
    <property type="entry name" value="Probable nitronate monooxygenase"/>
    <property type="match status" value="1"/>
</dbReference>
<name>A0A1G6JVL7_9ACTN</name>
<dbReference type="InterPro" id="IPR004136">
    <property type="entry name" value="NMO"/>
</dbReference>
<dbReference type="GO" id="GO:0009636">
    <property type="term" value="P:response to toxic substance"/>
    <property type="evidence" value="ECO:0007669"/>
    <property type="project" value="UniProtKB-KW"/>
</dbReference>
<keyword evidence="10 13" id="KW-0503">Monooxygenase</keyword>
<dbReference type="STRING" id="1190417.SAMN05660690_0982"/>
<evidence type="ECO:0000256" key="9">
    <source>
        <dbReference type="ARBA" id="ARBA00023002"/>
    </source>
</evidence>
<gene>
    <name evidence="13" type="ORF">SAMN05660690_0982</name>
</gene>
<dbReference type="Proteomes" id="UP000199416">
    <property type="component" value="Unassembled WGS sequence"/>
</dbReference>
<dbReference type="Pfam" id="PF03060">
    <property type="entry name" value="NMO"/>
    <property type="match status" value="1"/>
</dbReference>
<evidence type="ECO:0000256" key="11">
    <source>
        <dbReference type="ARBA" id="ARBA00031155"/>
    </source>
</evidence>
<dbReference type="AlphaFoldDB" id="A0A1G6JVL7"/>
<dbReference type="SUPFAM" id="SSF51412">
    <property type="entry name" value="Inosine monophosphate dehydrogenase (IMPDH)"/>
    <property type="match status" value="1"/>
</dbReference>
<dbReference type="GO" id="GO:0018580">
    <property type="term" value="F:nitronate monooxygenase activity"/>
    <property type="evidence" value="ECO:0007669"/>
    <property type="project" value="InterPro"/>
</dbReference>
<keyword evidence="6" id="KW-0285">Flavoprotein</keyword>
<reference evidence="14" key="1">
    <citation type="submission" date="2016-10" db="EMBL/GenBank/DDBJ databases">
        <authorList>
            <person name="Varghese N."/>
            <person name="Submissions S."/>
        </authorList>
    </citation>
    <scope>NUCLEOTIDE SEQUENCE [LARGE SCALE GENOMIC DNA]</scope>
    <source>
        <strain evidence="14">DSM 45421</strain>
    </source>
</reference>
<protein>
    <recommendedName>
        <fullName evidence="4">Probable nitronate monooxygenase</fullName>
    </recommendedName>
    <alternativeName>
        <fullName evidence="11">Propionate 3-nitronate monooxygenase</fullName>
    </alternativeName>
</protein>
<keyword evidence="9" id="KW-0560">Oxidoreductase</keyword>
<dbReference type="PANTHER" id="PTHR42747:SF3">
    <property type="entry name" value="NITRONATE MONOOXYGENASE-RELATED"/>
    <property type="match status" value="1"/>
</dbReference>
<organism evidence="13 14">
    <name type="scientific">Geodermatophilus telluris</name>
    <dbReference type="NCBI Taxonomy" id="1190417"/>
    <lineage>
        <taxon>Bacteria</taxon>
        <taxon>Bacillati</taxon>
        <taxon>Actinomycetota</taxon>
        <taxon>Actinomycetes</taxon>
        <taxon>Geodermatophilales</taxon>
        <taxon>Geodermatophilaceae</taxon>
        <taxon>Geodermatophilus</taxon>
    </lineage>
</organism>
<keyword evidence="5" id="KW-0216">Detoxification</keyword>
<evidence type="ECO:0000256" key="7">
    <source>
        <dbReference type="ARBA" id="ARBA00022643"/>
    </source>
</evidence>
<keyword evidence="14" id="KW-1185">Reference proteome</keyword>
<evidence type="ECO:0000256" key="10">
    <source>
        <dbReference type="ARBA" id="ARBA00023033"/>
    </source>
</evidence>
<accession>A0A1G6JVL7</accession>
<dbReference type="CDD" id="cd04730">
    <property type="entry name" value="NPD_like"/>
    <property type="match status" value="1"/>
</dbReference>
<dbReference type="PANTHER" id="PTHR42747">
    <property type="entry name" value="NITRONATE MONOOXYGENASE-RELATED"/>
    <property type="match status" value="1"/>
</dbReference>
<dbReference type="OrthoDB" id="9778912at2"/>
<evidence type="ECO:0000256" key="5">
    <source>
        <dbReference type="ARBA" id="ARBA00022575"/>
    </source>
</evidence>
<evidence type="ECO:0000313" key="13">
    <source>
        <dbReference type="EMBL" id="SDC22455.1"/>
    </source>
</evidence>
<evidence type="ECO:0000313" key="14">
    <source>
        <dbReference type="Proteomes" id="UP000199416"/>
    </source>
</evidence>
<evidence type="ECO:0000256" key="1">
    <source>
        <dbReference type="ARBA" id="ARBA00001917"/>
    </source>
</evidence>
<keyword evidence="7" id="KW-0288">FMN</keyword>
<sequence length="344" mass="35496">MVLELTRPVVQAPMAGGPSTPALAAAVSEAGGLGFLAAGYRTPEAVRDDVRAVRGMTGARVGVNVFLPGPRADDEAVRRYAAELRAEADRWGVELGDPRYDDDDAWEAKVAVCVEERVPVVSFTFGLPRPDVVATLHDAGALVLVTVTTPEEAVAARDVGADALVVQGVEAGGHRGGFRDDDGAGEYGLLALLRLVARAADLPMVAAGGLVDGPSVAAVLVAGAEAAQLGTAFLACPEAGTSPAHREALTAVGATALTRAFSGRRARGLVNRFLTEHSAAAPSAYPQVHHLTTPLRAAARAAGDAGGVNMWAGQAHRLVEPLPAGELVRRLDDDARAALARVRR</sequence>
<dbReference type="GO" id="GO:0000166">
    <property type="term" value="F:nucleotide binding"/>
    <property type="evidence" value="ECO:0007669"/>
    <property type="project" value="UniProtKB-KW"/>
</dbReference>
<evidence type="ECO:0000256" key="12">
    <source>
        <dbReference type="ARBA" id="ARBA00049401"/>
    </source>
</evidence>
<comment type="function">
    <text evidence="2">Nitronate monooxygenase that uses molecular oxygen to catalyze the oxidative denitrification of alkyl nitronates. Acts on propionate 3-nitronate (P3N), the presumed physiological substrate. Probably functions in the detoxification of P3N, a metabolic poison produced by plants and fungi as a defense mechanism.</text>
</comment>
<evidence type="ECO:0000256" key="8">
    <source>
        <dbReference type="ARBA" id="ARBA00022741"/>
    </source>
</evidence>
<dbReference type="InterPro" id="IPR013785">
    <property type="entry name" value="Aldolase_TIM"/>
</dbReference>
<dbReference type="Gene3D" id="3.20.20.70">
    <property type="entry name" value="Aldolase class I"/>
    <property type="match status" value="1"/>
</dbReference>
<evidence type="ECO:0000256" key="6">
    <source>
        <dbReference type="ARBA" id="ARBA00022630"/>
    </source>
</evidence>
<proteinExistence type="inferred from homology"/>
<keyword evidence="8" id="KW-0547">Nucleotide-binding</keyword>
<comment type="similarity">
    <text evidence="3">Belongs to the nitronate monooxygenase family. NMO class I subfamily.</text>
</comment>
<comment type="cofactor">
    <cofactor evidence="1">
        <name>FMN</name>
        <dbReference type="ChEBI" id="CHEBI:58210"/>
    </cofactor>
</comment>
<dbReference type="EMBL" id="FMZF01000001">
    <property type="protein sequence ID" value="SDC22455.1"/>
    <property type="molecule type" value="Genomic_DNA"/>
</dbReference>
<dbReference type="RefSeq" id="WP_091363601.1">
    <property type="nucleotide sequence ID" value="NZ_FMZF01000001.1"/>
</dbReference>
<evidence type="ECO:0000256" key="3">
    <source>
        <dbReference type="ARBA" id="ARBA00009881"/>
    </source>
</evidence>
<comment type="catalytic activity">
    <reaction evidence="12">
        <text>3 propionate 3-nitronate + 3 O2 + H2O = 3 3-oxopropanoate + 2 nitrate + nitrite + H2O2 + 3 H(+)</text>
        <dbReference type="Rhea" id="RHEA:57332"/>
        <dbReference type="ChEBI" id="CHEBI:15377"/>
        <dbReference type="ChEBI" id="CHEBI:15378"/>
        <dbReference type="ChEBI" id="CHEBI:15379"/>
        <dbReference type="ChEBI" id="CHEBI:16240"/>
        <dbReference type="ChEBI" id="CHEBI:16301"/>
        <dbReference type="ChEBI" id="CHEBI:17632"/>
        <dbReference type="ChEBI" id="CHEBI:33190"/>
        <dbReference type="ChEBI" id="CHEBI:136067"/>
    </reaction>
</comment>
<evidence type="ECO:0000256" key="4">
    <source>
        <dbReference type="ARBA" id="ARBA00013457"/>
    </source>
</evidence>
<evidence type="ECO:0000256" key="2">
    <source>
        <dbReference type="ARBA" id="ARBA00003535"/>
    </source>
</evidence>